<proteinExistence type="predicted"/>
<sequence length="89" mass="9830">MNKLCDGLAMSGPAVTVYNIIMPDTPAAPVKVKERCVIWEKWRDPRLTALDGAHLNSSHKHLSISLAKGFHTPPPPGVLIHLHTRHSLH</sequence>
<evidence type="ECO:0000313" key="1">
    <source>
        <dbReference type="EMBL" id="MPC15093.1"/>
    </source>
</evidence>
<gene>
    <name evidence="1" type="ORF">E2C01_007876</name>
</gene>
<dbReference type="EMBL" id="VSRR010000401">
    <property type="protein sequence ID" value="MPC15093.1"/>
    <property type="molecule type" value="Genomic_DNA"/>
</dbReference>
<evidence type="ECO:0000313" key="2">
    <source>
        <dbReference type="Proteomes" id="UP000324222"/>
    </source>
</evidence>
<keyword evidence="2" id="KW-1185">Reference proteome</keyword>
<dbReference type="AlphaFoldDB" id="A0A5B7D4X9"/>
<organism evidence="1 2">
    <name type="scientific">Portunus trituberculatus</name>
    <name type="common">Swimming crab</name>
    <name type="synonym">Neptunus trituberculatus</name>
    <dbReference type="NCBI Taxonomy" id="210409"/>
    <lineage>
        <taxon>Eukaryota</taxon>
        <taxon>Metazoa</taxon>
        <taxon>Ecdysozoa</taxon>
        <taxon>Arthropoda</taxon>
        <taxon>Crustacea</taxon>
        <taxon>Multicrustacea</taxon>
        <taxon>Malacostraca</taxon>
        <taxon>Eumalacostraca</taxon>
        <taxon>Eucarida</taxon>
        <taxon>Decapoda</taxon>
        <taxon>Pleocyemata</taxon>
        <taxon>Brachyura</taxon>
        <taxon>Eubrachyura</taxon>
        <taxon>Portunoidea</taxon>
        <taxon>Portunidae</taxon>
        <taxon>Portuninae</taxon>
        <taxon>Portunus</taxon>
    </lineage>
</organism>
<comment type="caution">
    <text evidence="1">The sequence shown here is derived from an EMBL/GenBank/DDBJ whole genome shotgun (WGS) entry which is preliminary data.</text>
</comment>
<reference evidence="1 2" key="1">
    <citation type="submission" date="2019-05" db="EMBL/GenBank/DDBJ databases">
        <title>Another draft genome of Portunus trituberculatus and its Hox gene families provides insights of decapod evolution.</title>
        <authorList>
            <person name="Jeong J.-H."/>
            <person name="Song I."/>
            <person name="Kim S."/>
            <person name="Choi T."/>
            <person name="Kim D."/>
            <person name="Ryu S."/>
            <person name="Kim W."/>
        </authorList>
    </citation>
    <scope>NUCLEOTIDE SEQUENCE [LARGE SCALE GENOMIC DNA]</scope>
    <source>
        <tissue evidence="1">Muscle</tissue>
    </source>
</reference>
<dbReference type="Proteomes" id="UP000324222">
    <property type="component" value="Unassembled WGS sequence"/>
</dbReference>
<accession>A0A5B7D4X9</accession>
<protein>
    <submittedName>
        <fullName evidence="1">Uncharacterized protein</fullName>
    </submittedName>
</protein>
<name>A0A5B7D4X9_PORTR</name>